<evidence type="ECO:0000256" key="4">
    <source>
        <dbReference type="ARBA" id="ARBA00022490"/>
    </source>
</evidence>
<evidence type="ECO:0000259" key="8">
    <source>
        <dbReference type="Pfam" id="PF01975"/>
    </source>
</evidence>
<dbReference type="SUPFAM" id="SSF64167">
    <property type="entry name" value="SurE-like"/>
    <property type="match status" value="1"/>
</dbReference>
<evidence type="ECO:0000256" key="3">
    <source>
        <dbReference type="ARBA" id="ARBA00012643"/>
    </source>
</evidence>
<comment type="caution">
    <text evidence="9">The sequence shown here is derived from an EMBL/GenBank/DDBJ whole genome shotgun (WGS) entry which is preliminary data.</text>
</comment>
<dbReference type="PANTHER" id="PTHR30457">
    <property type="entry name" value="5'-NUCLEOTIDASE SURE"/>
    <property type="match status" value="1"/>
</dbReference>
<dbReference type="GO" id="GO:0004309">
    <property type="term" value="F:exopolyphosphatase activity"/>
    <property type="evidence" value="ECO:0007669"/>
    <property type="project" value="TreeGrafter"/>
</dbReference>
<keyword evidence="7" id="KW-0378">Hydrolase</keyword>
<reference evidence="9 10" key="2">
    <citation type="journal article" date="2015" name="Stand. Genomic Sci.">
        <title>Draft genome sequence of Cellulomonas carbonis T26(T) and comparative analysis of six Cellulomonas genomes.</title>
        <authorList>
            <person name="Zhuang W."/>
            <person name="Zhang S."/>
            <person name="Xia X."/>
            <person name="Wang G."/>
        </authorList>
    </citation>
    <scope>NUCLEOTIDE SEQUENCE [LARGE SCALE GENOMIC DNA]</scope>
    <source>
        <strain evidence="9 10">T26</strain>
    </source>
</reference>
<dbReference type="EMBL" id="AXCY01000100">
    <property type="protein sequence ID" value="KGM09383.1"/>
    <property type="molecule type" value="Genomic_DNA"/>
</dbReference>
<dbReference type="InterPro" id="IPR030048">
    <property type="entry name" value="SurE"/>
</dbReference>
<keyword evidence="5" id="KW-0479">Metal-binding</keyword>
<name>A0A0A0BLI4_9CELL</name>
<evidence type="ECO:0000256" key="6">
    <source>
        <dbReference type="ARBA" id="ARBA00022741"/>
    </source>
</evidence>
<dbReference type="GO" id="GO:0008253">
    <property type="term" value="F:5'-nucleotidase activity"/>
    <property type="evidence" value="ECO:0007669"/>
    <property type="project" value="UniProtKB-EC"/>
</dbReference>
<evidence type="ECO:0000256" key="1">
    <source>
        <dbReference type="ARBA" id="ARBA00000815"/>
    </source>
</evidence>
<reference evidence="9 10" key="1">
    <citation type="submission" date="2013-08" db="EMBL/GenBank/DDBJ databases">
        <title>Genome sequencing of Cellulomonas carbonis T26.</title>
        <authorList>
            <person name="Chen F."/>
            <person name="Li Y."/>
            <person name="Wang G."/>
        </authorList>
    </citation>
    <scope>NUCLEOTIDE SEQUENCE [LARGE SCALE GENOMIC DNA]</scope>
    <source>
        <strain evidence="9 10">T26</strain>
    </source>
</reference>
<dbReference type="PANTHER" id="PTHR30457:SF12">
    <property type="entry name" value="5'_3'-NUCLEOTIDASE SURE"/>
    <property type="match status" value="1"/>
</dbReference>
<evidence type="ECO:0000313" key="9">
    <source>
        <dbReference type="EMBL" id="KGM09383.1"/>
    </source>
</evidence>
<keyword evidence="4" id="KW-0963">Cytoplasm</keyword>
<comment type="similarity">
    <text evidence="2">Belongs to the SurE nucleotidase family.</text>
</comment>
<dbReference type="GO" id="GO:0008254">
    <property type="term" value="F:3'-nucleotidase activity"/>
    <property type="evidence" value="ECO:0007669"/>
    <property type="project" value="TreeGrafter"/>
</dbReference>
<keyword evidence="10" id="KW-1185">Reference proteome</keyword>
<dbReference type="OrthoDB" id="9780815at2"/>
<sequence>MRALVTNDDGIGSRGLSVLAQVGLDAGYEVLVVAPATEYSGASASLFGATEDGRLATERLAPPHLPDGVESLAVGAAPGLIAFLAAHEAFGPRPDVVLSGVNRGPNTGHAVIHSGTVGAAMSAVTHGIHGMAVSLDASDPRHWDTAGLVAAHGLRWLVTRPAEDGVLNLNVPDLPAAEVRGLRKAPLARFGAVEARVDTLDEPGALQVSYAEIDRSRDAASDAGLLATGWATMSLLRAPCFDPEAELPELDRL</sequence>
<keyword evidence="6" id="KW-0547">Nucleotide-binding</keyword>
<dbReference type="Proteomes" id="UP000029839">
    <property type="component" value="Unassembled WGS sequence"/>
</dbReference>
<dbReference type="InterPro" id="IPR002828">
    <property type="entry name" value="SurE-like_Pase/nucleotidase"/>
</dbReference>
<comment type="catalytic activity">
    <reaction evidence="1">
        <text>a ribonucleoside 5'-phosphate + H2O = a ribonucleoside + phosphate</text>
        <dbReference type="Rhea" id="RHEA:12484"/>
        <dbReference type="ChEBI" id="CHEBI:15377"/>
        <dbReference type="ChEBI" id="CHEBI:18254"/>
        <dbReference type="ChEBI" id="CHEBI:43474"/>
        <dbReference type="ChEBI" id="CHEBI:58043"/>
        <dbReference type="EC" id="3.1.3.5"/>
    </reaction>
</comment>
<dbReference type="AlphaFoldDB" id="A0A0A0BLI4"/>
<feature type="domain" description="Survival protein SurE-like phosphatase/nucleotidase" evidence="8">
    <location>
        <begin position="4"/>
        <end position="188"/>
    </location>
</feature>
<evidence type="ECO:0000256" key="5">
    <source>
        <dbReference type="ARBA" id="ARBA00022723"/>
    </source>
</evidence>
<evidence type="ECO:0000313" key="10">
    <source>
        <dbReference type="Proteomes" id="UP000029839"/>
    </source>
</evidence>
<organism evidence="9 10">
    <name type="scientific">Cellulomonas carbonis T26</name>
    <dbReference type="NCBI Taxonomy" id="947969"/>
    <lineage>
        <taxon>Bacteria</taxon>
        <taxon>Bacillati</taxon>
        <taxon>Actinomycetota</taxon>
        <taxon>Actinomycetes</taxon>
        <taxon>Micrococcales</taxon>
        <taxon>Cellulomonadaceae</taxon>
        <taxon>Cellulomonas</taxon>
    </lineage>
</organism>
<dbReference type="Pfam" id="PF01975">
    <property type="entry name" value="SurE"/>
    <property type="match status" value="1"/>
</dbReference>
<dbReference type="Gene3D" id="3.40.1210.10">
    <property type="entry name" value="Survival protein SurE-like phosphatase/nucleotidase"/>
    <property type="match status" value="1"/>
</dbReference>
<evidence type="ECO:0000256" key="2">
    <source>
        <dbReference type="ARBA" id="ARBA00011062"/>
    </source>
</evidence>
<dbReference type="RefSeq" id="WP_043608802.1">
    <property type="nucleotide sequence ID" value="NZ_AXCY01000100.1"/>
</dbReference>
<evidence type="ECO:0000256" key="7">
    <source>
        <dbReference type="ARBA" id="ARBA00022801"/>
    </source>
</evidence>
<accession>A0A0A0BLI4</accession>
<dbReference type="GO" id="GO:0000166">
    <property type="term" value="F:nucleotide binding"/>
    <property type="evidence" value="ECO:0007669"/>
    <property type="project" value="UniProtKB-KW"/>
</dbReference>
<dbReference type="EC" id="3.1.3.5" evidence="3"/>
<protein>
    <recommendedName>
        <fullName evidence="3">5'-nucleotidase</fullName>
        <ecNumber evidence="3">3.1.3.5</ecNumber>
    </recommendedName>
</protein>
<gene>
    <name evidence="9" type="ORF">N868_02320</name>
</gene>
<dbReference type="GO" id="GO:0046872">
    <property type="term" value="F:metal ion binding"/>
    <property type="evidence" value="ECO:0007669"/>
    <property type="project" value="UniProtKB-KW"/>
</dbReference>
<proteinExistence type="inferred from homology"/>
<dbReference type="InterPro" id="IPR036523">
    <property type="entry name" value="SurE-like_sf"/>
</dbReference>